<evidence type="ECO:0000256" key="4">
    <source>
        <dbReference type="ARBA" id="ARBA00022695"/>
    </source>
</evidence>
<dbReference type="SUPFAM" id="SSF81301">
    <property type="entry name" value="Nucleotidyltransferase"/>
    <property type="match status" value="1"/>
</dbReference>
<keyword evidence="7" id="KW-0460">Magnesium</keyword>
<reference evidence="13 14" key="1">
    <citation type="submission" date="2023-07" db="EMBL/GenBank/DDBJ databases">
        <title>Sorghum-associated microbial communities from plants grown in Nebraska, USA.</title>
        <authorList>
            <person name="Schachtman D."/>
        </authorList>
    </citation>
    <scope>NUCLEOTIDE SEQUENCE [LARGE SCALE GENOMIC DNA]</scope>
    <source>
        <strain evidence="13 14">DS1314</strain>
    </source>
</reference>
<keyword evidence="6" id="KW-0547">Nucleotide-binding</keyword>
<comment type="similarity">
    <text evidence="9">Belongs to the tRNA nucleotidyltransferase/poly(A) polymerase family.</text>
</comment>
<dbReference type="Gene3D" id="1.10.246.80">
    <property type="match status" value="1"/>
</dbReference>
<dbReference type="SUPFAM" id="SSF81891">
    <property type="entry name" value="Poly A polymerase C-terminal region-like"/>
    <property type="match status" value="1"/>
</dbReference>
<dbReference type="Pfam" id="PF13735">
    <property type="entry name" value="tRNA_NucTran2_2"/>
    <property type="match status" value="1"/>
</dbReference>
<organism evidence="13 14">
    <name type="scientific">Paenibacillus tundrae</name>
    <dbReference type="NCBI Taxonomy" id="528187"/>
    <lineage>
        <taxon>Bacteria</taxon>
        <taxon>Bacillati</taxon>
        <taxon>Bacillota</taxon>
        <taxon>Bacilli</taxon>
        <taxon>Bacillales</taxon>
        <taxon>Paenibacillaceae</taxon>
        <taxon>Paenibacillus</taxon>
    </lineage>
</organism>
<evidence type="ECO:0000256" key="2">
    <source>
        <dbReference type="ARBA" id="ARBA00022679"/>
    </source>
</evidence>
<keyword evidence="5" id="KW-0479">Metal-binding</keyword>
<feature type="domain" description="tRNA nucleotidyltransferase/poly(A) polymerase RNA and SrmB- binding" evidence="11">
    <location>
        <begin position="192"/>
        <end position="245"/>
    </location>
</feature>
<dbReference type="Proteomes" id="UP001233836">
    <property type="component" value="Unassembled WGS sequence"/>
</dbReference>
<dbReference type="InterPro" id="IPR032810">
    <property type="entry name" value="CCA-adding_enz_C"/>
</dbReference>
<dbReference type="InterPro" id="IPR043519">
    <property type="entry name" value="NT_sf"/>
</dbReference>
<dbReference type="RefSeq" id="WP_307212882.1">
    <property type="nucleotide sequence ID" value="NZ_JAUSTI010000001.1"/>
</dbReference>
<keyword evidence="2 9" id="KW-0808">Transferase</keyword>
<dbReference type="InterPro" id="IPR032828">
    <property type="entry name" value="PolyA_RNA-bd"/>
</dbReference>
<evidence type="ECO:0000256" key="7">
    <source>
        <dbReference type="ARBA" id="ARBA00022842"/>
    </source>
</evidence>
<sequence>MDVLSEVQDSNEVSTVVQWVQVDQEMARQSERVIRTLNEHGYEAYWVGGCVRDELLGRAVDDMDITSSASPEQVMQLFEDCIPTGLQHGTVTVRSGGYYFEVTTFRTESEYKDNRRPSAVHFVKDIKEDLQRRDFTMNALAMDSDGNIVDPFGGQIDIREERVRCVGDAKARFGEDALRILRCVRFASVFHFSIAYNTWKGLLRQRDLLKHIAMERVRTEMVKMMSGSHPLAGMELLLRSRILEEVKAPVDANRFDRTLLMNLEELKGEHVILRWALLLLAGNYSKDEADTLLRQWTFSNDERTRMTGVLQVEAMNRSLVRENKPVEALRAEWIQTVLICGIRATQDWLMMQSILPAAWRKLPISMEDQFNYIQANASEWSQSMQVQELKDLDITGEAILGLLGRKGGPWLGQLMKHLLRETAIGNIANQSEALSAEVKRVGAIDQA</sequence>
<dbReference type="GO" id="GO:0016787">
    <property type="term" value="F:hydrolase activity"/>
    <property type="evidence" value="ECO:0007669"/>
    <property type="project" value="UniProtKB-KW"/>
</dbReference>
<evidence type="ECO:0000256" key="6">
    <source>
        <dbReference type="ARBA" id="ARBA00022741"/>
    </source>
</evidence>
<dbReference type="InterPro" id="IPR050264">
    <property type="entry name" value="Bact_CCA-adding_enz_type3_sf"/>
</dbReference>
<name>A0ABT9W796_9BACL</name>
<dbReference type="PANTHER" id="PTHR46173">
    <property type="entry name" value="CCA TRNA NUCLEOTIDYLTRANSFERASE 1, MITOCHONDRIAL"/>
    <property type="match status" value="1"/>
</dbReference>
<gene>
    <name evidence="13" type="ORF">J2T19_000550</name>
</gene>
<keyword evidence="13" id="KW-0378">Hydrolase</keyword>
<keyword evidence="8 9" id="KW-0694">RNA-binding</keyword>
<evidence type="ECO:0000259" key="11">
    <source>
        <dbReference type="Pfam" id="PF12627"/>
    </source>
</evidence>
<dbReference type="Pfam" id="PF01743">
    <property type="entry name" value="PolyA_pol"/>
    <property type="match status" value="1"/>
</dbReference>
<protein>
    <submittedName>
        <fullName evidence="13">tRNA nucleotidyltransferase (CCA-adding enzyme)</fullName>
        <ecNumber evidence="13">2.7.7.72</ecNumber>
        <ecNumber evidence="13">3.1.3.-</ecNumber>
        <ecNumber evidence="13">3.1.4.-</ecNumber>
    </submittedName>
</protein>
<dbReference type="GO" id="GO:0004810">
    <property type="term" value="F:CCA tRNA nucleotidyltransferase activity"/>
    <property type="evidence" value="ECO:0007669"/>
    <property type="project" value="UniProtKB-EC"/>
</dbReference>
<evidence type="ECO:0000313" key="14">
    <source>
        <dbReference type="Proteomes" id="UP001233836"/>
    </source>
</evidence>
<evidence type="ECO:0000256" key="5">
    <source>
        <dbReference type="ARBA" id="ARBA00022723"/>
    </source>
</evidence>
<dbReference type="NCBIfam" id="NF009814">
    <property type="entry name" value="PRK13299.1"/>
    <property type="match status" value="1"/>
</dbReference>
<keyword evidence="3" id="KW-0819">tRNA processing</keyword>
<dbReference type="InterPro" id="IPR002646">
    <property type="entry name" value="PolA_pol_head_dom"/>
</dbReference>
<dbReference type="EC" id="2.7.7.72" evidence="13"/>
<evidence type="ECO:0000259" key="10">
    <source>
        <dbReference type="Pfam" id="PF01743"/>
    </source>
</evidence>
<evidence type="ECO:0000256" key="9">
    <source>
        <dbReference type="RuleBase" id="RU003953"/>
    </source>
</evidence>
<comment type="cofactor">
    <cofactor evidence="1">
        <name>Mg(2+)</name>
        <dbReference type="ChEBI" id="CHEBI:18420"/>
    </cofactor>
</comment>
<feature type="domain" description="Poly A polymerase head" evidence="10">
    <location>
        <begin position="44"/>
        <end position="164"/>
    </location>
</feature>
<dbReference type="EC" id="3.1.3.-" evidence="13"/>
<proteinExistence type="inferred from homology"/>
<dbReference type="Gene3D" id="3.30.460.10">
    <property type="entry name" value="Beta Polymerase, domain 2"/>
    <property type="match status" value="1"/>
</dbReference>
<keyword evidence="4 13" id="KW-0548">Nucleotidyltransferase</keyword>
<dbReference type="CDD" id="cd05398">
    <property type="entry name" value="NT_ClassII-CCAase"/>
    <property type="match status" value="1"/>
</dbReference>
<evidence type="ECO:0000256" key="1">
    <source>
        <dbReference type="ARBA" id="ARBA00001946"/>
    </source>
</evidence>
<evidence type="ECO:0000313" key="13">
    <source>
        <dbReference type="EMBL" id="MDQ0169113.1"/>
    </source>
</evidence>
<dbReference type="EMBL" id="JAUSTI010000001">
    <property type="protein sequence ID" value="MDQ0169113.1"/>
    <property type="molecule type" value="Genomic_DNA"/>
</dbReference>
<comment type="caution">
    <text evidence="13">The sequence shown here is derived from an EMBL/GenBank/DDBJ whole genome shotgun (WGS) entry which is preliminary data.</text>
</comment>
<dbReference type="PANTHER" id="PTHR46173:SF1">
    <property type="entry name" value="CCA TRNA NUCLEOTIDYLTRANSFERASE 1, MITOCHONDRIAL"/>
    <property type="match status" value="1"/>
</dbReference>
<dbReference type="EC" id="3.1.4.-" evidence="13"/>
<evidence type="ECO:0000256" key="3">
    <source>
        <dbReference type="ARBA" id="ARBA00022694"/>
    </source>
</evidence>
<keyword evidence="14" id="KW-1185">Reference proteome</keyword>
<evidence type="ECO:0000256" key="8">
    <source>
        <dbReference type="ARBA" id="ARBA00022884"/>
    </source>
</evidence>
<evidence type="ECO:0000259" key="12">
    <source>
        <dbReference type="Pfam" id="PF13735"/>
    </source>
</evidence>
<dbReference type="Pfam" id="PF12627">
    <property type="entry name" value="PolyA_pol_RNAbd"/>
    <property type="match status" value="1"/>
</dbReference>
<feature type="domain" description="CCA-adding enzyme C-terminal" evidence="12">
    <location>
        <begin position="273"/>
        <end position="436"/>
    </location>
</feature>
<dbReference type="Gene3D" id="1.10.3090.10">
    <property type="entry name" value="cca-adding enzyme, domain 2"/>
    <property type="match status" value="1"/>
</dbReference>
<accession>A0ABT9W796</accession>